<dbReference type="SUPFAM" id="SSF53649">
    <property type="entry name" value="Alkaline phosphatase-like"/>
    <property type="match status" value="1"/>
</dbReference>
<reference evidence="3 4" key="1">
    <citation type="submission" date="2019-04" db="EMBL/GenBank/DDBJ databases">
        <authorList>
            <person name="Van Vliet M D."/>
        </authorList>
    </citation>
    <scope>NUCLEOTIDE SEQUENCE [LARGE SCALE GENOMIC DNA]</scope>
    <source>
        <strain evidence="3 4">F1</strain>
    </source>
</reference>
<dbReference type="PANTHER" id="PTHR43751:SF1">
    <property type="entry name" value="SULFATASE ATSG-RELATED"/>
    <property type="match status" value="1"/>
</dbReference>
<dbReference type="InterPro" id="IPR017850">
    <property type="entry name" value="Alkaline_phosphatase_core_sf"/>
</dbReference>
<dbReference type="RefSeq" id="WP_168442169.1">
    <property type="nucleotide sequence ID" value="NZ_CAAHFG010000001.1"/>
</dbReference>
<organism evidence="3 4">
    <name type="scientific">Pontiella desulfatans</name>
    <dbReference type="NCBI Taxonomy" id="2750659"/>
    <lineage>
        <taxon>Bacteria</taxon>
        <taxon>Pseudomonadati</taxon>
        <taxon>Kiritimatiellota</taxon>
        <taxon>Kiritimatiellia</taxon>
        <taxon>Kiritimatiellales</taxon>
        <taxon>Pontiellaceae</taxon>
        <taxon>Pontiella</taxon>
    </lineage>
</organism>
<feature type="domain" description="Sulfatase N-terminal" evidence="2">
    <location>
        <begin position="33"/>
        <end position="305"/>
    </location>
</feature>
<dbReference type="CDD" id="cd16027">
    <property type="entry name" value="SGSH"/>
    <property type="match status" value="1"/>
</dbReference>
<dbReference type="InterPro" id="IPR052701">
    <property type="entry name" value="GAG_Ulvan_Degrading_Sulfatases"/>
</dbReference>
<feature type="signal peptide" evidence="1">
    <location>
        <begin position="1"/>
        <end position="25"/>
    </location>
</feature>
<sequence length="477" mass="52488">MKGSKLNYALLAAGLILSGVAISGAAPLNNSRPNMVLIIGDDICWRDFGFMGSNNAKTPNIDKLAGEGMAFDRLYTAASMCAPCRTHIYTGLYPVRSGGYPNHCLAKEGTKSIVHYLQEQGYRVGLTGKTHIGPNSVFPFEHIKGFEHNCNAAESTDNLAPSIEFMTRDREQPFCEVICSIHAHSPYTAGDPSQYDASTLELPENICDTPAMRGMLRKYYAEIGALDDQVGAIMETLKENNLAENTIIVFLSEQGYSMPGGKWSCFEDGLRAAGFVWWPGKVKPVRSDAIVEYVDILPTLIEIAGGKVNVADFDGKSFAGLLAGKTTTHKTEAYGLQTNVGVHGALPYPSRTVRDERYRLIVNYMSEDEYVVGITKGGMLTDWKNAALKNPDYEKLVQRIIQRPHVELYDHKTDPFEVNNLAANPEYKAIVEGLQTKLEAWQVQQGDSDPVETEMAAIDHLAGFAVEKTQKMLDGLK</sequence>
<name>A0A6C2U113_PONDE</name>
<gene>
    <name evidence="3" type="primary">betC_50</name>
    <name evidence="3" type="ORF">PDESU_02217</name>
</gene>
<dbReference type="Gene3D" id="3.40.720.10">
    <property type="entry name" value="Alkaline Phosphatase, subunit A"/>
    <property type="match status" value="1"/>
</dbReference>
<keyword evidence="1" id="KW-0732">Signal</keyword>
<dbReference type="InterPro" id="IPR000917">
    <property type="entry name" value="Sulfatase_N"/>
</dbReference>
<keyword evidence="4" id="KW-1185">Reference proteome</keyword>
<accession>A0A6C2U113</accession>
<evidence type="ECO:0000313" key="3">
    <source>
        <dbReference type="EMBL" id="VGO13660.1"/>
    </source>
</evidence>
<protein>
    <submittedName>
        <fullName evidence="3">Choline-sulfatase</fullName>
    </submittedName>
</protein>
<dbReference type="EMBL" id="CAAHFG010000001">
    <property type="protein sequence ID" value="VGO13660.1"/>
    <property type="molecule type" value="Genomic_DNA"/>
</dbReference>
<evidence type="ECO:0000259" key="2">
    <source>
        <dbReference type="Pfam" id="PF00884"/>
    </source>
</evidence>
<evidence type="ECO:0000256" key="1">
    <source>
        <dbReference type="SAM" id="SignalP"/>
    </source>
</evidence>
<dbReference type="PANTHER" id="PTHR43751">
    <property type="entry name" value="SULFATASE"/>
    <property type="match status" value="1"/>
</dbReference>
<feature type="chain" id="PRO_5028942150" evidence="1">
    <location>
        <begin position="26"/>
        <end position="477"/>
    </location>
</feature>
<evidence type="ECO:0000313" key="4">
    <source>
        <dbReference type="Proteomes" id="UP000366872"/>
    </source>
</evidence>
<dbReference type="Pfam" id="PF00884">
    <property type="entry name" value="Sulfatase"/>
    <property type="match status" value="1"/>
</dbReference>
<dbReference type="Proteomes" id="UP000366872">
    <property type="component" value="Unassembled WGS sequence"/>
</dbReference>
<dbReference type="AlphaFoldDB" id="A0A6C2U113"/>
<proteinExistence type="predicted"/>